<dbReference type="InterPro" id="IPR057567">
    <property type="entry name" value="TPR_TTI1_C"/>
</dbReference>
<name>A0A2C9W8H3_MANES</name>
<reference evidence="4" key="1">
    <citation type="journal article" date="2016" name="Nat. Biotechnol.">
        <title>Sequencing wild and cultivated cassava and related species reveals extensive interspecific hybridization and genetic diversity.</title>
        <authorList>
            <person name="Bredeson J.V."/>
            <person name="Lyons J.B."/>
            <person name="Prochnik S.E."/>
            <person name="Wu G.A."/>
            <person name="Ha C.M."/>
            <person name="Edsinger-Gonzales E."/>
            <person name="Grimwood J."/>
            <person name="Schmutz J."/>
            <person name="Rabbi I.Y."/>
            <person name="Egesi C."/>
            <person name="Nauluvula P."/>
            <person name="Lebot V."/>
            <person name="Ndunguru J."/>
            <person name="Mkamilo G."/>
            <person name="Bart R.S."/>
            <person name="Setter T.L."/>
            <person name="Gleadow R.M."/>
            <person name="Kulakow P."/>
            <person name="Ferguson M.E."/>
            <person name="Rounsley S."/>
            <person name="Rokhsar D.S."/>
        </authorList>
    </citation>
    <scope>NUCLEOTIDE SEQUENCE [LARGE SCALE GENOMIC DNA]</scope>
    <source>
        <strain evidence="4">cv. AM560-2</strain>
    </source>
</reference>
<keyword evidence="4" id="KW-1185">Reference proteome</keyword>
<dbReference type="SUPFAM" id="SSF48371">
    <property type="entry name" value="ARM repeat"/>
    <property type="match status" value="1"/>
</dbReference>
<dbReference type="InterPro" id="IPR016024">
    <property type="entry name" value="ARM-type_fold"/>
</dbReference>
<dbReference type="OMA" id="KEYLYVQ"/>
<dbReference type="OrthoDB" id="49511at2759"/>
<gene>
    <name evidence="3" type="ORF">MANES_03G176500v8</name>
</gene>
<evidence type="ECO:0000313" key="4">
    <source>
        <dbReference type="Proteomes" id="UP000091857"/>
    </source>
</evidence>
<sequence>MEHFDYLTVEDDDQLEEGARHRSSVFLLLKPYCLELLALLQNPKKDSSAIHSFLQFLRTSPSDALQPFFDYTLFPLLLLLDTAVGSRTSKKDAEDKADSKNLPHKVSDKVAEGILQCLEELLKKCHLGSVDQMVVLMKKLTHAAMLSPLEASEEFREGVIKCFRSLILGLPPCIDEACSCRQSLGLPSLLESVDTQALACGTPKYRSDRGECLLAFLQSQTAAAAVGHWLSLLLKAADTEAARGHRGNAKIRVEAFFTLRILVSKVGTADALAFFLPGVVSQFAKVLHVSKTLISGAAGSVEATEQAIRGLAEYLMIVLQDDANVSSLDIPLNVMSGFSSNKNEPFHSLLDELRHLPSSTQGPRKTVAEESVGVAVDLDSHGSDIKINRDNKFGKEIGSLHVDRTRDWIEKTSVHLDKLLSATFPHICVHSAKKVRRGLLAAIQGLLSKCSYTLKDSRLMLLECLCVLVVDDSEEVSAPAQEFIGYLFSSSAKHHVQHDIAEIFSRLIEKLPKVVMGNEDSLALSHAQKLLVLIYYSGPHFVLEQLLSPVTAARFLDVLFLCLSQNSLFAGDLHKLTSARPSSVGFLPSVAELKANSHFLTDYQTIIDSAPSDIKLRDSQARRTQYQLEIVDDNYKLPRMPPWFAAVGSQKLYQALSGILRLVGLSLMADFKSEGYMSVVIDIPLDYLRKLISEVRIKGYNKESWQSWYSRTGSGQLLRQASTAVCILNEMIFGLSDQSVDSLMKMLRKSIVKRHEIQEFDASVADGQPCTDECSELTQSIWKFSLAKACRSHLIDCIGRILHEFLSSEVWDLPVDSKPSHIQLDGEVEEIPSHFFHDTAMLQQVIIDGIGTFAVCLGKDFSSSGFLHTSLYLLLENLICSNFHVRSASDAVLHVLASTSGHPTVGQLILANADYVIDSVCQQLRHLDLNPHVPSVLASMLSYVGVAHKILPLLEEPMRSASQELEILARHQHPELTIPFLKAVAEIARALKREASSLPTRAESYLMHVKSNITKEVREEASQISPSNFDNHTDMSQMESDGVFCSSFDEDITHGEQWESISLKLNDSKRYRRIIGSIAGSCLTAATPLLTSVKQVTCLIAMDIIEDGIITLAKVEEAYQFGKETKETIEEVIRSKSLYQLHDTLDAAEEGTDENRLLPAMNKIWPFLVACIKNKKPVAVRRCTSVVSKVVQICGGDFFSRRFHTDGSHFWKLLSSSPFQRKPFSKEEIIPLQLPYRSIPNSSEDTAAEVSNLKVQVAVLNMVADLSRNKRSASSLEAVLKKVSGLVVGIACSGVSGLQDASVNALHGLASIDPDLIWLLLADVYYSLKKKDLPSPPASSFPPISQLLPPPSSPKGYLYVQYGGQSYGFDIDFSAVETVFKKLHALVFSTQNV</sequence>
<dbReference type="Pfam" id="PF21547">
    <property type="entry name" value="TTI1"/>
    <property type="match status" value="1"/>
</dbReference>
<feature type="domain" description="TTI1 N-terminal TPR" evidence="1">
    <location>
        <begin position="218"/>
        <end position="472"/>
    </location>
</feature>
<evidence type="ECO:0000313" key="3">
    <source>
        <dbReference type="EMBL" id="OAY55737.1"/>
    </source>
</evidence>
<accession>A0A2C9W8H3</accession>
<protein>
    <submittedName>
        <fullName evidence="3">Uncharacterized protein</fullName>
    </submittedName>
</protein>
<dbReference type="InterPro" id="IPR057566">
    <property type="entry name" value="TPR_TTI1_N"/>
</dbReference>
<organism evidence="3 4">
    <name type="scientific">Manihot esculenta</name>
    <name type="common">Cassava</name>
    <name type="synonym">Jatropha manihot</name>
    <dbReference type="NCBI Taxonomy" id="3983"/>
    <lineage>
        <taxon>Eukaryota</taxon>
        <taxon>Viridiplantae</taxon>
        <taxon>Streptophyta</taxon>
        <taxon>Embryophyta</taxon>
        <taxon>Tracheophyta</taxon>
        <taxon>Spermatophyta</taxon>
        <taxon>Magnoliopsida</taxon>
        <taxon>eudicotyledons</taxon>
        <taxon>Gunneridae</taxon>
        <taxon>Pentapetalae</taxon>
        <taxon>rosids</taxon>
        <taxon>fabids</taxon>
        <taxon>Malpighiales</taxon>
        <taxon>Euphorbiaceae</taxon>
        <taxon>Crotonoideae</taxon>
        <taxon>Manihoteae</taxon>
        <taxon>Manihot</taxon>
    </lineage>
</organism>
<comment type="caution">
    <text evidence="3">The sequence shown here is derived from an EMBL/GenBank/DDBJ whole genome shotgun (WGS) entry which is preliminary data.</text>
</comment>
<dbReference type="EMBL" id="CM004389">
    <property type="protein sequence ID" value="OAY55737.1"/>
    <property type="molecule type" value="Genomic_DNA"/>
</dbReference>
<dbReference type="InterPro" id="IPR049362">
    <property type="entry name" value="TTI1_rpt"/>
</dbReference>
<evidence type="ECO:0000259" key="2">
    <source>
        <dbReference type="Pfam" id="PF24181"/>
    </source>
</evidence>
<dbReference type="Proteomes" id="UP000091857">
    <property type="component" value="Chromosome 3"/>
</dbReference>
<dbReference type="GO" id="GO:0005737">
    <property type="term" value="C:cytoplasm"/>
    <property type="evidence" value="ECO:0000318"/>
    <property type="project" value="GO_Central"/>
</dbReference>
<dbReference type="Pfam" id="PF24173">
    <property type="entry name" value="TPR_TTI1_N"/>
    <property type="match status" value="2"/>
</dbReference>
<dbReference type="Pfam" id="PF24181">
    <property type="entry name" value="TPR_TTI1_C"/>
    <property type="match status" value="1"/>
</dbReference>
<dbReference type="STRING" id="3983.A0A2C9W8H3"/>
<feature type="domain" description="TTI1 C-terminal TPR" evidence="2">
    <location>
        <begin position="1152"/>
        <end position="1318"/>
    </location>
</feature>
<proteinExistence type="predicted"/>
<dbReference type="InterPro" id="IPR052587">
    <property type="entry name" value="TELO2-interacting_protein_1"/>
</dbReference>
<dbReference type="PANTHER" id="PTHR18460:SF3">
    <property type="entry name" value="TELO2-INTERACTING PROTEIN 1 HOMOLOG"/>
    <property type="match status" value="1"/>
</dbReference>
<dbReference type="PANTHER" id="PTHR18460">
    <property type="entry name" value="TEL2 INTERACTING PROTEIN 1 TTI1 FAMILY MEMBER"/>
    <property type="match status" value="1"/>
</dbReference>
<evidence type="ECO:0000259" key="1">
    <source>
        <dbReference type="Pfam" id="PF24173"/>
    </source>
</evidence>
<dbReference type="Gramene" id="Manes.03G176500.1.v8.1">
    <property type="protein sequence ID" value="Manes.03G176500.1.v8.1.CDS"/>
    <property type="gene ID" value="Manes.03G176500.v8.1"/>
</dbReference>
<feature type="domain" description="TTI1 N-terminal TPR" evidence="1">
    <location>
        <begin position="26"/>
        <end position="172"/>
    </location>
</feature>